<name>A0A1Q3ECR2_LENED</name>
<reference evidence="2 3" key="2">
    <citation type="submission" date="2017-02" db="EMBL/GenBank/DDBJ databases">
        <title>A genome survey and senescence transcriptome analysis in Lentinula edodes.</title>
        <authorList>
            <person name="Sakamoto Y."/>
            <person name="Nakade K."/>
            <person name="Sato S."/>
            <person name="Yoshida Y."/>
            <person name="Miyazaki K."/>
            <person name="Natsume S."/>
            <person name="Konno N."/>
        </authorList>
    </citation>
    <scope>NUCLEOTIDE SEQUENCE [LARGE SCALE GENOMIC DNA]</scope>
    <source>
        <strain evidence="2 3">NBRC 111202</strain>
    </source>
</reference>
<reference evidence="2 3" key="1">
    <citation type="submission" date="2016-08" db="EMBL/GenBank/DDBJ databases">
        <authorList>
            <consortium name="Lentinula edodes genome sequencing consortium"/>
            <person name="Sakamoto Y."/>
            <person name="Nakade K."/>
            <person name="Sato S."/>
            <person name="Yoshida Y."/>
            <person name="Miyazaki K."/>
            <person name="Natsume S."/>
            <person name="Konno N."/>
        </authorList>
    </citation>
    <scope>NUCLEOTIDE SEQUENCE [LARGE SCALE GENOMIC DNA]</scope>
    <source>
        <strain evidence="2 3">NBRC 111202</strain>
    </source>
</reference>
<accession>A0A1Q3ECR2</accession>
<sequence>MPLSLKHTIDARIREWRDSRAAKGGQVRLTEVEVWRDYVHREYFVALAPRRGERETKDEEKDEGKDEEGKEGLEKEGNEDGEKGKEDKEGKKEGKEPELIPVALVVLHQLSPMYGFQVKYALDFPSTERWRTGSTSGAIESALSAAMRAGSK</sequence>
<feature type="region of interest" description="Disordered" evidence="1">
    <location>
        <begin position="49"/>
        <end position="98"/>
    </location>
</feature>
<dbReference type="Proteomes" id="UP000188533">
    <property type="component" value="Unassembled WGS sequence"/>
</dbReference>
<dbReference type="EMBL" id="BDGU01000219">
    <property type="protein sequence ID" value="GAW04978.1"/>
    <property type="molecule type" value="Genomic_DNA"/>
</dbReference>
<protein>
    <submittedName>
        <fullName evidence="2">Aspartate-tRNA ligase</fullName>
    </submittedName>
</protein>
<dbReference type="STRING" id="5353.A0A1Q3ECR2"/>
<dbReference type="GO" id="GO:0016874">
    <property type="term" value="F:ligase activity"/>
    <property type="evidence" value="ECO:0007669"/>
    <property type="project" value="UniProtKB-KW"/>
</dbReference>
<evidence type="ECO:0000313" key="3">
    <source>
        <dbReference type="Proteomes" id="UP000188533"/>
    </source>
</evidence>
<feature type="compositionally biased region" description="Basic and acidic residues" evidence="1">
    <location>
        <begin position="50"/>
        <end position="98"/>
    </location>
</feature>
<dbReference type="AlphaFoldDB" id="A0A1Q3ECR2"/>
<gene>
    <name evidence="2" type="ORF">LENED_006807</name>
</gene>
<comment type="caution">
    <text evidence="2">The sequence shown here is derived from an EMBL/GenBank/DDBJ whole genome shotgun (WGS) entry which is preliminary data.</text>
</comment>
<evidence type="ECO:0000256" key="1">
    <source>
        <dbReference type="SAM" id="MobiDB-lite"/>
    </source>
</evidence>
<evidence type="ECO:0000313" key="2">
    <source>
        <dbReference type="EMBL" id="GAW04978.1"/>
    </source>
</evidence>
<proteinExistence type="predicted"/>
<keyword evidence="3" id="KW-1185">Reference proteome</keyword>
<keyword evidence="2" id="KW-0436">Ligase</keyword>
<organism evidence="2 3">
    <name type="scientific">Lentinula edodes</name>
    <name type="common">Shiitake mushroom</name>
    <name type="synonym">Lentinus edodes</name>
    <dbReference type="NCBI Taxonomy" id="5353"/>
    <lineage>
        <taxon>Eukaryota</taxon>
        <taxon>Fungi</taxon>
        <taxon>Dikarya</taxon>
        <taxon>Basidiomycota</taxon>
        <taxon>Agaricomycotina</taxon>
        <taxon>Agaricomycetes</taxon>
        <taxon>Agaricomycetidae</taxon>
        <taxon>Agaricales</taxon>
        <taxon>Marasmiineae</taxon>
        <taxon>Omphalotaceae</taxon>
        <taxon>Lentinula</taxon>
    </lineage>
</organism>